<accession>A0A8R7QZ65</accession>
<reference evidence="2" key="2">
    <citation type="submission" date="2018-03" db="EMBL/GenBank/DDBJ databases">
        <title>The Triticum urartu genome reveals the dynamic nature of wheat genome evolution.</title>
        <authorList>
            <person name="Ling H."/>
            <person name="Ma B."/>
            <person name="Shi X."/>
            <person name="Liu H."/>
            <person name="Dong L."/>
            <person name="Sun H."/>
            <person name="Cao Y."/>
            <person name="Gao Q."/>
            <person name="Zheng S."/>
            <person name="Li Y."/>
            <person name="Yu Y."/>
            <person name="Du H."/>
            <person name="Qi M."/>
            <person name="Li Y."/>
            <person name="Yu H."/>
            <person name="Cui Y."/>
            <person name="Wang N."/>
            <person name="Chen C."/>
            <person name="Wu H."/>
            <person name="Zhao Y."/>
            <person name="Zhang J."/>
            <person name="Li Y."/>
            <person name="Zhou W."/>
            <person name="Zhang B."/>
            <person name="Hu W."/>
            <person name="Eijk M."/>
            <person name="Tang J."/>
            <person name="Witsenboer H."/>
            <person name="Zhao S."/>
            <person name="Li Z."/>
            <person name="Zhang A."/>
            <person name="Wang D."/>
            <person name="Liang C."/>
        </authorList>
    </citation>
    <scope>NUCLEOTIDE SEQUENCE [LARGE SCALE GENOMIC DNA]</scope>
    <source>
        <strain evidence="2">cv. G1812</strain>
    </source>
</reference>
<name>A0A8R7QZ65_TRIUA</name>
<dbReference type="Gramene" id="TuG1812G0700002403.01.T01">
    <property type="protein sequence ID" value="TuG1812G0700002403.01.T01"/>
    <property type="gene ID" value="TuG1812G0700002403.01"/>
</dbReference>
<keyword evidence="3" id="KW-1185">Reference proteome</keyword>
<dbReference type="AlphaFoldDB" id="A0A8R7QZ65"/>
<evidence type="ECO:0000256" key="1">
    <source>
        <dbReference type="SAM" id="MobiDB-lite"/>
    </source>
</evidence>
<evidence type="ECO:0000313" key="2">
    <source>
        <dbReference type="EnsemblPlants" id="TuG1812G0700002403.01.T01"/>
    </source>
</evidence>
<feature type="region of interest" description="Disordered" evidence="1">
    <location>
        <begin position="32"/>
        <end position="67"/>
    </location>
</feature>
<reference evidence="3" key="1">
    <citation type="journal article" date="2013" name="Nature">
        <title>Draft genome of the wheat A-genome progenitor Triticum urartu.</title>
        <authorList>
            <person name="Ling H.Q."/>
            <person name="Zhao S."/>
            <person name="Liu D."/>
            <person name="Wang J."/>
            <person name="Sun H."/>
            <person name="Zhang C."/>
            <person name="Fan H."/>
            <person name="Li D."/>
            <person name="Dong L."/>
            <person name="Tao Y."/>
            <person name="Gao C."/>
            <person name="Wu H."/>
            <person name="Li Y."/>
            <person name="Cui Y."/>
            <person name="Guo X."/>
            <person name="Zheng S."/>
            <person name="Wang B."/>
            <person name="Yu K."/>
            <person name="Liang Q."/>
            <person name="Yang W."/>
            <person name="Lou X."/>
            <person name="Chen J."/>
            <person name="Feng M."/>
            <person name="Jian J."/>
            <person name="Zhang X."/>
            <person name="Luo G."/>
            <person name="Jiang Y."/>
            <person name="Liu J."/>
            <person name="Wang Z."/>
            <person name="Sha Y."/>
            <person name="Zhang B."/>
            <person name="Wu H."/>
            <person name="Tang D."/>
            <person name="Shen Q."/>
            <person name="Xue P."/>
            <person name="Zou S."/>
            <person name="Wang X."/>
            <person name="Liu X."/>
            <person name="Wang F."/>
            <person name="Yang Y."/>
            <person name="An X."/>
            <person name="Dong Z."/>
            <person name="Zhang K."/>
            <person name="Zhang X."/>
            <person name="Luo M.C."/>
            <person name="Dvorak J."/>
            <person name="Tong Y."/>
            <person name="Wang J."/>
            <person name="Yang H."/>
            <person name="Li Z."/>
            <person name="Wang D."/>
            <person name="Zhang A."/>
            <person name="Wang J."/>
        </authorList>
    </citation>
    <scope>NUCLEOTIDE SEQUENCE</scope>
    <source>
        <strain evidence="3">cv. G1812</strain>
    </source>
</reference>
<evidence type="ECO:0000313" key="3">
    <source>
        <dbReference type="Proteomes" id="UP000015106"/>
    </source>
</evidence>
<proteinExistence type="predicted"/>
<dbReference type="Proteomes" id="UP000015106">
    <property type="component" value="Chromosome 7"/>
</dbReference>
<sequence>LWCKLPVVGSLARARSRQRRGALAQFVWRGSPVHQRRPTSPLPQWTPRAPMWTTPDAPRAVHSLSCS</sequence>
<protein>
    <submittedName>
        <fullName evidence="2">Uncharacterized protein</fullName>
    </submittedName>
</protein>
<organism evidence="2 3">
    <name type="scientific">Triticum urartu</name>
    <name type="common">Red wild einkorn</name>
    <name type="synonym">Crithodium urartu</name>
    <dbReference type="NCBI Taxonomy" id="4572"/>
    <lineage>
        <taxon>Eukaryota</taxon>
        <taxon>Viridiplantae</taxon>
        <taxon>Streptophyta</taxon>
        <taxon>Embryophyta</taxon>
        <taxon>Tracheophyta</taxon>
        <taxon>Spermatophyta</taxon>
        <taxon>Magnoliopsida</taxon>
        <taxon>Liliopsida</taxon>
        <taxon>Poales</taxon>
        <taxon>Poaceae</taxon>
        <taxon>BOP clade</taxon>
        <taxon>Pooideae</taxon>
        <taxon>Triticodae</taxon>
        <taxon>Triticeae</taxon>
        <taxon>Triticinae</taxon>
        <taxon>Triticum</taxon>
    </lineage>
</organism>
<dbReference type="EnsemblPlants" id="TuG1812G0700002403.01.T01">
    <property type="protein sequence ID" value="TuG1812G0700002403.01.T01"/>
    <property type="gene ID" value="TuG1812G0700002403.01"/>
</dbReference>
<reference evidence="2" key="3">
    <citation type="submission" date="2022-06" db="UniProtKB">
        <authorList>
            <consortium name="EnsemblPlants"/>
        </authorList>
    </citation>
    <scope>IDENTIFICATION</scope>
</reference>